<dbReference type="GO" id="GO:1990334">
    <property type="term" value="C:Bfa1-Bub2 complex"/>
    <property type="evidence" value="ECO:0007669"/>
    <property type="project" value="InterPro"/>
</dbReference>
<feature type="compositionally biased region" description="Pro residues" evidence="1">
    <location>
        <begin position="495"/>
        <end position="511"/>
    </location>
</feature>
<feature type="compositionally biased region" description="Polar residues" evidence="1">
    <location>
        <begin position="428"/>
        <end position="443"/>
    </location>
</feature>
<dbReference type="GO" id="GO:0005096">
    <property type="term" value="F:GTPase activator activity"/>
    <property type="evidence" value="ECO:0007669"/>
    <property type="project" value="InterPro"/>
</dbReference>
<feature type="compositionally biased region" description="Low complexity" evidence="1">
    <location>
        <begin position="403"/>
        <end position="422"/>
    </location>
</feature>
<feature type="compositionally biased region" description="Basic and acidic residues" evidence="1">
    <location>
        <begin position="558"/>
        <end position="567"/>
    </location>
</feature>
<feature type="region of interest" description="Disordered" evidence="1">
    <location>
        <begin position="77"/>
        <end position="129"/>
    </location>
</feature>
<dbReference type="GO" id="GO:0044732">
    <property type="term" value="C:mitotic spindle pole body"/>
    <property type="evidence" value="ECO:0007669"/>
    <property type="project" value="TreeGrafter"/>
</dbReference>
<sequence>MTTVPAPTIVFSREEWADTDFDLPDGDPIHAAFDKEDDEDWDLEMDLGKTGGAKLKINSESSTPIPQISTNVPRMFTIRPPIYSPSSTSSTATTTDDDDDEGVSTIKLAALPKPVSKPPPSATIDEDFEDGFALPEDLTQLSLRPLSLVHRSSKSSLEWGDKDQTSSSQSSDAYSSLGFADNSPSSNYTSASLPDTETEEEDEDEGDLDGLVIPSGIFESGHSARKLNKLLEAKKKTAFNDVRVKIASPDPEDDFEIGLVLDDDVELSSTRLLQNAQSKPKRVISPPIIRSKSVPPRPPTVTSTRPPSRLRADRAKSPSNPPVSSAAQLRRLNAPPSPPRSQSYNSVLSTIPSSSSAAVPTFLAPKPGSLRVQKSHSGLKPVSPTASRKLSRKASLPSLSDNSQAQASGSGLASGSGSSSHAARYDTPTASSRAKAHTNSTSRMHGLDYNVPPTRPSTPSSNPVALRLTMPTSSSRMKIRTAISSVFPGSATTSAPPPVPRATSPRPPTRPPSSSSLRVRHSQTQSLPLPQAVKVLKRPKRQKTYGDGNELDGIEDLPLDREKEARYRVQPKGHGNRVPGATYAPKGTERPSSESISSSGKGTLRRTKKRDLSGGTTGQSNAIVLLYRKSVSHLRSLVSDLAKAAPPTKTLKRAGRLEQTSSLSSVASSSSSITKSPSPDLVKKKKGVFAQAAAGLTRRKPTLIRNLGGAGAPKGSLALPLLSLSKISMFSPPVPDDLSAVVGEMKWNPQSQRWDGNDQALRDFDAAVGTSIRPALITHLTGSSIGSPCGSFAAGARKVGNMIFDPQRMCWISTLPPEEEEPDVFADLADDENDEDWDAKGGTIRASQQGTPTAGPTSSRMELPSPARSHSRGMSGSESDRGSRASMVCRVDDGFSGKCRAAEERHRHEMRGWVSSRVDVFGEPDRSYLYEIRALATRQY</sequence>
<reference evidence="2" key="1">
    <citation type="submission" date="2022-07" db="EMBL/GenBank/DDBJ databases">
        <title>Genome Sequence of Physisporinus lineatus.</title>
        <authorList>
            <person name="Buettner E."/>
        </authorList>
    </citation>
    <scope>NUCLEOTIDE SEQUENCE</scope>
    <source>
        <strain evidence="2">VT162</strain>
    </source>
</reference>
<gene>
    <name evidence="2" type="ORF">NLI96_g1000</name>
</gene>
<feature type="compositionally biased region" description="Low complexity" evidence="1">
    <location>
        <begin position="300"/>
        <end position="309"/>
    </location>
</feature>
<evidence type="ECO:0000313" key="2">
    <source>
        <dbReference type="EMBL" id="KAJ3491068.1"/>
    </source>
</evidence>
<comment type="caution">
    <text evidence="2">The sequence shown here is derived from an EMBL/GenBank/DDBJ whole genome shotgun (WGS) entry which is preliminary data.</text>
</comment>
<dbReference type="PANTHER" id="PTHR35140:SF1">
    <property type="entry name" value="MITOTIC CHECK POINT PROTEIN BFA1"/>
    <property type="match status" value="1"/>
</dbReference>
<feature type="compositionally biased region" description="Low complexity" evidence="1">
    <location>
        <begin position="166"/>
        <end position="176"/>
    </location>
</feature>
<keyword evidence="3" id="KW-1185">Reference proteome</keyword>
<feature type="compositionally biased region" description="Low complexity" evidence="1">
    <location>
        <begin position="84"/>
        <end position="94"/>
    </location>
</feature>
<dbReference type="Proteomes" id="UP001212997">
    <property type="component" value="Unassembled WGS sequence"/>
</dbReference>
<dbReference type="InterPro" id="IPR034586">
    <property type="entry name" value="Bfa1/Byr4"/>
</dbReference>
<proteinExistence type="predicted"/>
<evidence type="ECO:0000313" key="3">
    <source>
        <dbReference type="Proteomes" id="UP001212997"/>
    </source>
</evidence>
<feature type="region of interest" description="Disordered" evidence="1">
    <location>
        <begin position="272"/>
        <end position="617"/>
    </location>
</feature>
<dbReference type="EMBL" id="JANAWD010000018">
    <property type="protein sequence ID" value="KAJ3491068.1"/>
    <property type="molecule type" value="Genomic_DNA"/>
</dbReference>
<feature type="compositionally biased region" description="Polar residues" evidence="1">
    <location>
        <begin position="340"/>
        <end position="358"/>
    </location>
</feature>
<organism evidence="2 3">
    <name type="scientific">Meripilus lineatus</name>
    <dbReference type="NCBI Taxonomy" id="2056292"/>
    <lineage>
        <taxon>Eukaryota</taxon>
        <taxon>Fungi</taxon>
        <taxon>Dikarya</taxon>
        <taxon>Basidiomycota</taxon>
        <taxon>Agaricomycotina</taxon>
        <taxon>Agaricomycetes</taxon>
        <taxon>Polyporales</taxon>
        <taxon>Meripilaceae</taxon>
        <taxon>Meripilus</taxon>
    </lineage>
</organism>
<feature type="compositionally biased region" description="Polar residues" evidence="1">
    <location>
        <begin position="845"/>
        <end position="860"/>
    </location>
</feature>
<feature type="compositionally biased region" description="Low complexity" evidence="1">
    <location>
        <begin position="661"/>
        <end position="678"/>
    </location>
</feature>
<protein>
    <submittedName>
        <fullName evidence="2">Uncharacterized protein</fullName>
    </submittedName>
</protein>
<dbReference type="PANTHER" id="PTHR35140">
    <property type="entry name" value="MITOTIC CHECK POINT PROTEIN BFA1"/>
    <property type="match status" value="1"/>
</dbReference>
<accession>A0AAD5VBC2</accession>
<feature type="compositionally biased region" description="Acidic residues" evidence="1">
    <location>
        <begin position="196"/>
        <end position="208"/>
    </location>
</feature>
<feature type="region of interest" description="Disordered" evidence="1">
    <location>
        <begin position="649"/>
        <end position="681"/>
    </location>
</feature>
<evidence type="ECO:0000256" key="1">
    <source>
        <dbReference type="SAM" id="MobiDB-lite"/>
    </source>
</evidence>
<feature type="region of interest" description="Disordered" evidence="1">
    <location>
        <begin position="833"/>
        <end position="885"/>
    </location>
</feature>
<dbReference type="GO" id="GO:0001100">
    <property type="term" value="P:negative regulation of exit from mitosis"/>
    <property type="evidence" value="ECO:0007669"/>
    <property type="project" value="InterPro"/>
</dbReference>
<feature type="compositionally biased region" description="Polar residues" evidence="1">
    <location>
        <begin position="182"/>
        <end position="193"/>
    </location>
</feature>
<dbReference type="AlphaFoldDB" id="A0AAD5VBC2"/>
<name>A0AAD5VBC2_9APHY</name>
<feature type="region of interest" description="Disordered" evidence="1">
    <location>
        <begin position="151"/>
        <end position="215"/>
    </location>
</feature>